<dbReference type="OrthoDB" id="9812897at2"/>
<protein>
    <recommendedName>
        <fullName evidence="4">DUF1622 domain-containing protein</fullName>
    </recommendedName>
</protein>
<sequence length="155" mass="16336">MITTDFTGDILSAFFKLAVVVLELAGALTILAGAALATFLFLKRAWRADHSEAYSPFRSALGRSILLGLEFLVAGDIVKSLVINPTLDDLIVLAGLVLVRTFLSISLGVEINGHWPWQDTRMAREAVAASSQAPGATRGRRPGASSTPPAAASST</sequence>
<dbReference type="InterPro" id="IPR012427">
    <property type="entry name" value="DUF1622"/>
</dbReference>
<keyword evidence="2" id="KW-0812">Transmembrane</keyword>
<feature type="compositionally biased region" description="Low complexity" evidence="1">
    <location>
        <begin position="144"/>
        <end position="155"/>
    </location>
</feature>
<evidence type="ECO:0008006" key="4">
    <source>
        <dbReference type="Google" id="ProtNLM"/>
    </source>
</evidence>
<dbReference type="AlphaFoldDB" id="B0SUZ5"/>
<organism evidence="3">
    <name type="scientific">Caulobacter sp. (strain K31)</name>
    <dbReference type="NCBI Taxonomy" id="366602"/>
    <lineage>
        <taxon>Bacteria</taxon>
        <taxon>Pseudomonadati</taxon>
        <taxon>Pseudomonadota</taxon>
        <taxon>Alphaproteobacteria</taxon>
        <taxon>Caulobacterales</taxon>
        <taxon>Caulobacteraceae</taxon>
        <taxon>Caulobacter</taxon>
    </lineage>
</organism>
<feature type="transmembrane region" description="Helical" evidence="2">
    <location>
        <begin position="13"/>
        <end position="40"/>
    </location>
</feature>
<keyword evidence="2" id="KW-1133">Transmembrane helix</keyword>
<dbReference type="KEGG" id="cak:Caul_2337"/>
<accession>B0SUZ5</accession>
<proteinExistence type="predicted"/>
<dbReference type="eggNOG" id="COG4828">
    <property type="taxonomic scope" value="Bacteria"/>
</dbReference>
<gene>
    <name evidence="3" type="ordered locus">Caul_2337</name>
</gene>
<reference evidence="3" key="1">
    <citation type="submission" date="2008-01" db="EMBL/GenBank/DDBJ databases">
        <title>Complete sequence of chromosome of Caulobacter sp. K31.</title>
        <authorList>
            <consortium name="US DOE Joint Genome Institute"/>
            <person name="Copeland A."/>
            <person name="Lucas S."/>
            <person name="Lapidus A."/>
            <person name="Barry K."/>
            <person name="Glavina del Rio T."/>
            <person name="Dalin E."/>
            <person name="Tice H."/>
            <person name="Pitluck S."/>
            <person name="Bruce D."/>
            <person name="Goodwin L."/>
            <person name="Thompson L.S."/>
            <person name="Brettin T."/>
            <person name="Detter J.C."/>
            <person name="Han C."/>
            <person name="Schmutz J."/>
            <person name="Larimer F."/>
            <person name="Land M."/>
            <person name="Hauser L."/>
            <person name="Kyrpides N."/>
            <person name="Kim E."/>
            <person name="Stephens C."/>
            <person name="Richardson P."/>
        </authorList>
    </citation>
    <scope>NUCLEOTIDE SEQUENCE [LARGE SCALE GENOMIC DNA]</scope>
    <source>
        <strain evidence="3">K31</strain>
    </source>
</reference>
<keyword evidence="2" id="KW-0472">Membrane</keyword>
<evidence type="ECO:0000256" key="2">
    <source>
        <dbReference type="SAM" id="Phobius"/>
    </source>
</evidence>
<dbReference type="PANTHER" id="PTHR38468:SF1">
    <property type="entry name" value="SLL0939 PROTEIN"/>
    <property type="match status" value="1"/>
</dbReference>
<evidence type="ECO:0000256" key="1">
    <source>
        <dbReference type="SAM" id="MobiDB-lite"/>
    </source>
</evidence>
<name>B0SUZ5_CAUSK</name>
<dbReference type="EMBL" id="CP000927">
    <property type="protein sequence ID" value="ABZ71464.1"/>
    <property type="molecule type" value="Genomic_DNA"/>
</dbReference>
<dbReference type="HOGENOM" id="CLU_136765_0_0_5"/>
<evidence type="ECO:0000313" key="3">
    <source>
        <dbReference type="EMBL" id="ABZ71464.1"/>
    </source>
</evidence>
<dbReference type="Pfam" id="PF07784">
    <property type="entry name" value="DUF1622"/>
    <property type="match status" value="1"/>
</dbReference>
<feature type="region of interest" description="Disordered" evidence="1">
    <location>
        <begin position="128"/>
        <end position="155"/>
    </location>
</feature>
<dbReference type="PANTHER" id="PTHR38468">
    <property type="entry name" value="SLL0939 PROTEIN"/>
    <property type="match status" value="1"/>
</dbReference>
<dbReference type="STRING" id="366602.Caul_2337"/>